<dbReference type="Pfam" id="PF13847">
    <property type="entry name" value="Methyltransf_31"/>
    <property type="match status" value="1"/>
</dbReference>
<dbReference type="GO" id="GO:0102559">
    <property type="term" value="F:peptide chain release factor N(5)-glutamine methyltransferase activity"/>
    <property type="evidence" value="ECO:0007669"/>
    <property type="project" value="UniProtKB-EC"/>
</dbReference>
<dbReference type="Gene3D" id="1.10.8.10">
    <property type="entry name" value="DNA helicase RuvA subunit, C-terminal domain"/>
    <property type="match status" value="1"/>
</dbReference>
<dbReference type="InterPro" id="IPR004556">
    <property type="entry name" value="HemK-like"/>
</dbReference>
<dbReference type="EC" id="2.1.1.297" evidence="6"/>
<dbReference type="CDD" id="cd02440">
    <property type="entry name" value="AdoMet_MTases"/>
    <property type="match status" value="1"/>
</dbReference>
<dbReference type="FunFam" id="3.40.50.150:FF:000053">
    <property type="entry name" value="Release factor glutamine methyltransferase"/>
    <property type="match status" value="1"/>
</dbReference>
<name>A0A3B1BT68_9ZZZZ</name>
<evidence type="ECO:0000256" key="1">
    <source>
        <dbReference type="ARBA" id="ARBA00022603"/>
    </source>
</evidence>
<protein>
    <submittedName>
        <fullName evidence="6">Peptide chain release factor N(5)-glutamine methyltransferase</fullName>
        <ecNumber evidence="6">2.1.1.297</ecNumber>
    </submittedName>
</protein>
<sequence length="284" mass="31857">MSHTIDDAIRHATTILGQTEHNNARLEAELLLTSVLKKNRTWLRTWPDKILSPAQQQAFEKLILRRQNGEPIAYILGQRDFWTLTLTVTSDTLIPRPETELLLEQALARIPVQASWTILDLGTGSGAIAIALAKERPCCHVIGTDRSLAALRIARQNAHSNDVSNIHFLTSNWLTSFAGNFQAHMILSNPPYIKVQDPHLSIGDLRFEPPSALAAGREGLDDLQQIIREAKKHLKPEGWLLLEHGYQQQAALAALLAQQGYQSIDCYRDYADQPRLSLGQWRAN</sequence>
<dbReference type="PROSITE" id="PS00092">
    <property type="entry name" value="N6_MTASE"/>
    <property type="match status" value="1"/>
</dbReference>
<dbReference type="GO" id="GO:0032259">
    <property type="term" value="P:methylation"/>
    <property type="evidence" value="ECO:0007669"/>
    <property type="project" value="UniProtKB-KW"/>
</dbReference>
<evidence type="ECO:0000256" key="3">
    <source>
        <dbReference type="ARBA" id="ARBA00022691"/>
    </source>
</evidence>
<feature type="domain" description="Release factor glutamine methyltransferase N-terminal" evidence="5">
    <location>
        <begin position="7"/>
        <end position="77"/>
    </location>
</feature>
<dbReference type="EMBL" id="UOFZ01000192">
    <property type="protein sequence ID" value="VAX14678.1"/>
    <property type="molecule type" value="Genomic_DNA"/>
</dbReference>
<reference evidence="6" key="1">
    <citation type="submission" date="2018-06" db="EMBL/GenBank/DDBJ databases">
        <authorList>
            <person name="Zhirakovskaya E."/>
        </authorList>
    </citation>
    <scope>NUCLEOTIDE SEQUENCE</scope>
</reference>
<dbReference type="AlphaFoldDB" id="A0A3B1BT68"/>
<dbReference type="NCBIfam" id="TIGR03534">
    <property type="entry name" value="RF_mod_PrmC"/>
    <property type="match status" value="1"/>
</dbReference>
<dbReference type="Pfam" id="PF17827">
    <property type="entry name" value="PrmC_N"/>
    <property type="match status" value="1"/>
</dbReference>
<keyword evidence="1 6" id="KW-0489">Methyltransferase</keyword>
<evidence type="ECO:0000259" key="5">
    <source>
        <dbReference type="Pfam" id="PF17827"/>
    </source>
</evidence>
<gene>
    <name evidence="6" type="ORF">MNBD_GAMMA24-1872</name>
</gene>
<dbReference type="InterPro" id="IPR025714">
    <property type="entry name" value="Methyltranfer_dom"/>
</dbReference>
<dbReference type="SUPFAM" id="SSF53335">
    <property type="entry name" value="S-adenosyl-L-methionine-dependent methyltransferases"/>
    <property type="match status" value="1"/>
</dbReference>
<keyword evidence="2 6" id="KW-0808">Transferase</keyword>
<evidence type="ECO:0000313" key="6">
    <source>
        <dbReference type="EMBL" id="VAX14678.1"/>
    </source>
</evidence>
<dbReference type="InterPro" id="IPR019874">
    <property type="entry name" value="RF_methyltr_PrmC"/>
</dbReference>
<dbReference type="GO" id="GO:0003676">
    <property type="term" value="F:nucleic acid binding"/>
    <property type="evidence" value="ECO:0007669"/>
    <property type="project" value="InterPro"/>
</dbReference>
<dbReference type="PANTHER" id="PTHR18895">
    <property type="entry name" value="HEMK METHYLTRANSFERASE"/>
    <property type="match status" value="1"/>
</dbReference>
<dbReference type="InterPro" id="IPR050320">
    <property type="entry name" value="N5-glutamine_MTase"/>
</dbReference>
<keyword evidence="3" id="KW-0949">S-adenosyl-L-methionine</keyword>
<dbReference type="NCBIfam" id="TIGR00536">
    <property type="entry name" value="hemK_fam"/>
    <property type="match status" value="1"/>
</dbReference>
<dbReference type="PANTHER" id="PTHR18895:SF74">
    <property type="entry name" value="MTRF1L RELEASE FACTOR GLUTAMINE METHYLTRANSFERASE"/>
    <property type="match status" value="1"/>
</dbReference>
<dbReference type="HAMAP" id="MF_02126">
    <property type="entry name" value="RF_methyltr_PrmC"/>
    <property type="match status" value="1"/>
</dbReference>
<dbReference type="InterPro" id="IPR002052">
    <property type="entry name" value="DNA_methylase_N6_adenine_CS"/>
</dbReference>
<evidence type="ECO:0000259" key="4">
    <source>
        <dbReference type="Pfam" id="PF13847"/>
    </source>
</evidence>
<feature type="domain" description="Methyltransferase" evidence="4">
    <location>
        <begin position="117"/>
        <end position="250"/>
    </location>
</feature>
<dbReference type="InterPro" id="IPR029063">
    <property type="entry name" value="SAM-dependent_MTases_sf"/>
</dbReference>
<dbReference type="InterPro" id="IPR040758">
    <property type="entry name" value="PrmC_N"/>
</dbReference>
<dbReference type="Gene3D" id="3.40.50.150">
    <property type="entry name" value="Vaccinia Virus protein VP39"/>
    <property type="match status" value="1"/>
</dbReference>
<organism evidence="6">
    <name type="scientific">hydrothermal vent metagenome</name>
    <dbReference type="NCBI Taxonomy" id="652676"/>
    <lineage>
        <taxon>unclassified sequences</taxon>
        <taxon>metagenomes</taxon>
        <taxon>ecological metagenomes</taxon>
    </lineage>
</organism>
<evidence type="ECO:0000256" key="2">
    <source>
        <dbReference type="ARBA" id="ARBA00022679"/>
    </source>
</evidence>
<accession>A0A3B1BT68</accession>
<proteinExistence type="inferred from homology"/>